<organism evidence="1 2">
    <name type="scientific">Leptospira noguchii</name>
    <dbReference type="NCBI Taxonomy" id="28182"/>
    <lineage>
        <taxon>Bacteria</taxon>
        <taxon>Pseudomonadati</taxon>
        <taxon>Spirochaetota</taxon>
        <taxon>Spirochaetia</taxon>
        <taxon>Leptospirales</taxon>
        <taxon>Leptospiraceae</taxon>
        <taxon>Leptospira</taxon>
    </lineage>
</organism>
<sequence>MWSKWRILEWKSEWEEAKNRISSFEKQISIDLRELTSKKRN</sequence>
<name>M6VPG1_9LEPT</name>
<dbReference type="EMBL" id="AKWD02000019">
    <property type="protein sequence ID" value="EMO54944.1"/>
    <property type="molecule type" value="Genomic_DNA"/>
</dbReference>
<reference evidence="1 2" key="1">
    <citation type="submission" date="2013-01" db="EMBL/GenBank/DDBJ databases">
        <authorList>
            <person name="Harkins D.M."/>
            <person name="Durkin A.S."/>
            <person name="Brinkac L.M."/>
            <person name="Haft D.H."/>
            <person name="Selengut J.D."/>
            <person name="Sanka R."/>
            <person name="DePew J."/>
            <person name="Purushe J."/>
            <person name="Matthias M.A."/>
            <person name="Vinetz J.M."/>
            <person name="Sutton G.G."/>
            <person name="Nierman W.C."/>
            <person name="Fouts D.E."/>
        </authorList>
    </citation>
    <scope>NUCLEOTIDE SEQUENCE [LARGE SCALE GENOMIC DNA]</scope>
    <source>
        <strain evidence="1 2">HAI1536</strain>
    </source>
</reference>
<dbReference type="Proteomes" id="UP000012112">
    <property type="component" value="Unassembled WGS sequence"/>
</dbReference>
<comment type="caution">
    <text evidence="1">The sequence shown here is derived from an EMBL/GenBank/DDBJ whole genome shotgun (WGS) entry which is preliminary data.</text>
</comment>
<dbReference type="AlphaFoldDB" id="M6VPG1"/>
<protein>
    <submittedName>
        <fullName evidence="1">Uncharacterized protein</fullName>
    </submittedName>
</protein>
<evidence type="ECO:0000313" key="1">
    <source>
        <dbReference type="EMBL" id="EMO54944.1"/>
    </source>
</evidence>
<gene>
    <name evidence="1" type="ORF">LEP1GSC172_3578</name>
</gene>
<accession>M6VPG1</accession>
<evidence type="ECO:0000313" key="2">
    <source>
        <dbReference type="Proteomes" id="UP000012112"/>
    </source>
</evidence>
<proteinExistence type="predicted"/>